<dbReference type="RefSeq" id="WP_229987838.1">
    <property type="nucleotide sequence ID" value="NZ_JAJJMO010000001.1"/>
</dbReference>
<evidence type="ECO:0000313" key="1">
    <source>
        <dbReference type="EMBL" id="MCC9071212.1"/>
    </source>
</evidence>
<evidence type="ECO:0000313" key="2">
    <source>
        <dbReference type="Proteomes" id="UP001430919"/>
    </source>
</evidence>
<dbReference type="Proteomes" id="UP001430919">
    <property type="component" value="Unassembled WGS sequence"/>
</dbReference>
<sequence>MLSADRLKSKIRAAFEAEQNEEVDHNASLDRISSKLANAIVEEIKNAKIEYIAGLAAPNGPVTGTINHTIS</sequence>
<proteinExistence type="predicted"/>
<comment type="caution">
    <text evidence="1">The sequence shown here is derived from an EMBL/GenBank/DDBJ whole genome shotgun (WGS) entry which is preliminary data.</text>
</comment>
<accession>A0ABS8MR31</accession>
<gene>
    <name evidence="1" type="ORF">LNQ49_06345</name>
</gene>
<organism evidence="1 2">
    <name type="scientific">Flavobacterium pisciphilum</name>
    <dbReference type="NCBI Taxonomy" id="2893755"/>
    <lineage>
        <taxon>Bacteria</taxon>
        <taxon>Pseudomonadati</taxon>
        <taxon>Bacteroidota</taxon>
        <taxon>Flavobacteriia</taxon>
        <taxon>Flavobacteriales</taxon>
        <taxon>Flavobacteriaceae</taxon>
        <taxon>Flavobacterium</taxon>
    </lineage>
</organism>
<name>A0ABS8MR31_9FLAO</name>
<keyword evidence="2" id="KW-1185">Reference proteome</keyword>
<dbReference type="EMBL" id="JAJJMO010000001">
    <property type="protein sequence ID" value="MCC9071212.1"/>
    <property type="molecule type" value="Genomic_DNA"/>
</dbReference>
<reference evidence="1" key="1">
    <citation type="submission" date="2021-11" db="EMBL/GenBank/DDBJ databases">
        <title>Description of novel Flavobacterium species.</title>
        <authorList>
            <person name="Saticioglu I.B."/>
            <person name="Ay H."/>
            <person name="Altun S."/>
            <person name="Duman M."/>
        </authorList>
    </citation>
    <scope>NUCLEOTIDE SEQUENCE</scope>
    <source>
        <strain evidence="1">F-65</strain>
    </source>
</reference>
<protein>
    <submittedName>
        <fullName evidence="1">Uncharacterized protein</fullName>
    </submittedName>
</protein>